<comment type="similarity">
    <text evidence="1 4 5">Belongs to the tRNA pseudouridine synthase TruA family.</text>
</comment>
<keyword evidence="2 4" id="KW-0819">tRNA processing</keyword>
<evidence type="ECO:0000256" key="3">
    <source>
        <dbReference type="ARBA" id="ARBA00023235"/>
    </source>
</evidence>
<protein>
    <recommendedName>
        <fullName evidence="4">tRNA pseudouridine synthase A</fullName>
        <ecNumber evidence="4">5.4.99.12</ecNumber>
    </recommendedName>
    <alternativeName>
        <fullName evidence="4">tRNA pseudouridine(38-40) synthase</fullName>
    </alternativeName>
    <alternativeName>
        <fullName evidence="4">tRNA pseudouridylate synthase I</fullName>
    </alternativeName>
    <alternativeName>
        <fullName evidence="4">tRNA-uridine isomerase I</fullName>
    </alternativeName>
</protein>
<dbReference type="InterPro" id="IPR020095">
    <property type="entry name" value="PsdUridine_synth_TruA_C"/>
</dbReference>
<feature type="active site" description="Nucleophile" evidence="4">
    <location>
        <position position="52"/>
    </location>
</feature>
<comment type="subunit">
    <text evidence="4">Homodimer.</text>
</comment>
<proteinExistence type="inferred from homology"/>
<comment type="function">
    <text evidence="4">Formation of pseudouridine at positions 38, 39 and 40 in the anticodon stem and loop of transfer RNAs.</text>
</comment>
<evidence type="ECO:0000256" key="4">
    <source>
        <dbReference type="HAMAP-Rule" id="MF_00171"/>
    </source>
</evidence>
<keyword evidence="8" id="KW-1185">Reference proteome</keyword>
<dbReference type="Proteomes" id="UP000306825">
    <property type="component" value="Chromosome"/>
</dbReference>
<dbReference type="RefSeq" id="WP_138323696.1">
    <property type="nucleotide sequence ID" value="NZ_CP040463.1"/>
</dbReference>
<feature type="domain" description="Pseudouridine synthase I TruA alpha/beta" evidence="6">
    <location>
        <begin position="7"/>
        <end position="103"/>
    </location>
</feature>
<evidence type="ECO:0000256" key="1">
    <source>
        <dbReference type="ARBA" id="ARBA00009375"/>
    </source>
</evidence>
<organism evidence="7 8">
    <name type="scientific">Caminibacter mediatlanticus TB-2</name>
    <dbReference type="NCBI Taxonomy" id="391592"/>
    <lineage>
        <taxon>Bacteria</taxon>
        <taxon>Pseudomonadati</taxon>
        <taxon>Campylobacterota</taxon>
        <taxon>Epsilonproteobacteria</taxon>
        <taxon>Nautiliales</taxon>
        <taxon>Nautiliaceae</taxon>
        <taxon>Caminibacter</taxon>
    </lineage>
</organism>
<dbReference type="InterPro" id="IPR020103">
    <property type="entry name" value="PsdUridine_synth_cat_dom_sf"/>
</dbReference>
<dbReference type="GO" id="GO:0160147">
    <property type="term" value="F:tRNA pseudouridine(38-40) synthase activity"/>
    <property type="evidence" value="ECO:0007669"/>
    <property type="project" value="UniProtKB-EC"/>
</dbReference>
<evidence type="ECO:0000256" key="5">
    <source>
        <dbReference type="RuleBase" id="RU003792"/>
    </source>
</evidence>
<comment type="caution">
    <text evidence="4">Lacks conserved residue(s) required for the propagation of feature annotation.</text>
</comment>
<dbReference type="Pfam" id="PF01416">
    <property type="entry name" value="PseudoU_synth_1"/>
    <property type="match status" value="2"/>
</dbReference>
<dbReference type="InterPro" id="IPR001406">
    <property type="entry name" value="PsdUridine_synth_TruA"/>
</dbReference>
<evidence type="ECO:0000313" key="7">
    <source>
        <dbReference type="EMBL" id="QCT95047.1"/>
    </source>
</evidence>
<dbReference type="PANTHER" id="PTHR11142">
    <property type="entry name" value="PSEUDOURIDYLATE SYNTHASE"/>
    <property type="match status" value="1"/>
</dbReference>
<evidence type="ECO:0000313" key="8">
    <source>
        <dbReference type="Proteomes" id="UP000306825"/>
    </source>
</evidence>
<gene>
    <name evidence="4 7" type="primary">truA</name>
    <name evidence="7" type="ORF">FE773_07535</name>
</gene>
<dbReference type="Gene3D" id="3.30.70.660">
    <property type="entry name" value="Pseudouridine synthase I, catalytic domain, C-terminal subdomain"/>
    <property type="match status" value="1"/>
</dbReference>
<dbReference type="PIRSF" id="PIRSF001430">
    <property type="entry name" value="tRNA_psdUrid_synth"/>
    <property type="match status" value="1"/>
</dbReference>
<name>A0ABX5VC22_9BACT</name>
<dbReference type="SUPFAM" id="SSF55120">
    <property type="entry name" value="Pseudouridine synthase"/>
    <property type="match status" value="1"/>
</dbReference>
<keyword evidence="3 4" id="KW-0413">Isomerase</keyword>
<dbReference type="PANTHER" id="PTHR11142:SF0">
    <property type="entry name" value="TRNA PSEUDOURIDINE SYNTHASE-LIKE 1"/>
    <property type="match status" value="1"/>
</dbReference>
<comment type="catalytic activity">
    <reaction evidence="4 5">
        <text>uridine(38/39/40) in tRNA = pseudouridine(38/39/40) in tRNA</text>
        <dbReference type="Rhea" id="RHEA:22376"/>
        <dbReference type="Rhea" id="RHEA-COMP:10085"/>
        <dbReference type="Rhea" id="RHEA-COMP:10087"/>
        <dbReference type="ChEBI" id="CHEBI:65314"/>
        <dbReference type="ChEBI" id="CHEBI:65315"/>
        <dbReference type="EC" id="5.4.99.12"/>
    </reaction>
</comment>
<feature type="binding site" evidence="4">
    <location>
        <position position="110"/>
    </location>
    <ligand>
        <name>substrate</name>
    </ligand>
</feature>
<dbReference type="NCBIfam" id="TIGR00071">
    <property type="entry name" value="hisT_truA"/>
    <property type="match status" value="1"/>
</dbReference>
<evidence type="ECO:0000256" key="2">
    <source>
        <dbReference type="ARBA" id="ARBA00022694"/>
    </source>
</evidence>
<dbReference type="HAMAP" id="MF_00171">
    <property type="entry name" value="TruA"/>
    <property type="match status" value="1"/>
</dbReference>
<feature type="domain" description="Pseudouridine synthase I TruA alpha/beta" evidence="6">
    <location>
        <begin position="141"/>
        <end position="241"/>
    </location>
</feature>
<dbReference type="InterPro" id="IPR020097">
    <property type="entry name" value="PsdUridine_synth_TruA_a/b_dom"/>
</dbReference>
<dbReference type="EC" id="5.4.99.12" evidence="4"/>
<evidence type="ECO:0000259" key="6">
    <source>
        <dbReference type="Pfam" id="PF01416"/>
    </source>
</evidence>
<accession>A0ABX5VC22</accession>
<dbReference type="EMBL" id="CP040463">
    <property type="protein sequence ID" value="QCT95047.1"/>
    <property type="molecule type" value="Genomic_DNA"/>
</dbReference>
<reference evidence="7 8" key="1">
    <citation type="submission" date="2019-05" db="EMBL/GenBank/DDBJ databases">
        <title>A comparative analysis of the Nautiliaceae.</title>
        <authorList>
            <person name="Grosche A."/>
            <person name="Smedile F."/>
            <person name="Vetriani C."/>
        </authorList>
    </citation>
    <scope>NUCLEOTIDE SEQUENCE [LARGE SCALE GENOMIC DNA]</scope>
    <source>
        <strain evidence="7 8">TB-2</strain>
    </source>
</reference>
<dbReference type="InterPro" id="IPR020094">
    <property type="entry name" value="TruA/RsuA/RluB/E/F_N"/>
</dbReference>
<dbReference type="CDD" id="cd02570">
    <property type="entry name" value="PseudoU_synth_EcTruA"/>
    <property type="match status" value="1"/>
</dbReference>
<sequence>MESKVLAVISYDGSKFYGMQKQPNKKTIQGEIELALNKLNINSIVQHAGRTDKGVHALNQVISFTIPNFWDLNKLQTSLNKIIHPYIHIKKIKFIKNDFNPRFNAKKRSYRYIISPIFSPHKADYETYYDKKINIELLKKAIKKFEGTYDFEYFAKTGSEVNNYIRTIYKTDIIEYKNKVILKIIGNGFLRGQIRIITNFLLMINENKLTIDDLQKQLNKEQLFTKHLAPPNGLYLERIWY</sequence>
<dbReference type="Gene3D" id="3.30.70.580">
    <property type="entry name" value="Pseudouridine synthase I, catalytic domain, N-terminal subdomain"/>
    <property type="match status" value="1"/>
</dbReference>